<protein>
    <submittedName>
        <fullName evidence="2">FHA domain-containing protein</fullName>
    </submittedName>
</protein>
<reference evidence="2 3" key="1">
    <citation type="submission" date="2022-07" db="EMBL/GenBank/DDBJ databases">
        <title>Methylomonas rivi sp. nov., Methylomonas rosea sp. nov., Methylomonas aureus sp. nov. and Methylomonas subterranea sp. nov., four novel methanotrophs isolated from a freshwater creek and the deep terrestrial subsurface.</title>
        <authorList>
            <person name="Abin C."/>
            <person name="Sankaranarayanan K."/>
            <person name="Garner C."/>
            <person name="Sindelar R."/>
            <person name="Kotary K."/>
            <person name="Garner R."/>
            <person name="Barclay S."/>
            <person name="Lawson P."/>
            <person name="Krumholz L."/>
        </authorList>
    </citation>
    <scope>NUCLEOTIDE SEQUENCE [LARGE SCALE GENOMIC DNA]</scope>
    <source>
        <strain evidence="2 3">SURF-2</strain>
    </source>
</reference>
<dbReference type="RefSeq" id="WP_256602685.1">
    <property type="nucleotide sequence ID" value="NZ_JANIBJ010000021.1"/>
</dbReference>
<dbReference type="CDD" id="cd00060">
    <property type="entry name" value="FHA"/>
    <property type="match status" value="2"/>
</dbReference>
<organism evidence="2 3">
    <name type="scientific">Methylomonas subterranea</name>
    <dbReference type="NCBI Taxonomy" id="2952225"/>
    <lineage>
        <taxon>Bacteria</taxon>
        <taxon>Pseudomonadati</taxon>
        <taxon>Pseudomonadota</taxon>
        <taxon>Gammaproteobacteria</taxon>
        <taxon>Methylococcales</taxon>
        <taxon>Methylococcaceae</taxon>
        <taxon>Methylomonas</taxon>
    </lineage>
</organism>
<dbReference type="Pfam" id="PF00498">
    <property type="entry name" value="FHA"/>
    <property type="match status" value="1"/>
</dbReference>
<dbReference type="InterPro" id="IPR008984">
    <property type="entry name" value="SMAD_FHA_dom_sf"/>
</dbReference>
<keyword evidence="3" id="KW-1185">Reference proteome</keyword>
<comment type="caution">
    <text evidence="2">The sequence shown here is derived from an EMBL/GenBank/DDBJ whole genome shotgun (WGS) entry which is preliminary data.</text>
</comment>
<proteinExistence type="predicted"/>
<feature type="domain" description="FHA" evidence="1">
    <location>
        <begin position="24"/>
        <end position="86"/>
    </location>
</feature>
<dbReference type="Proteomes" id="UP001524499">
    <property type="component" value="Unassembled WGS sequence"/>
</dbReference>
<evidence type="ECO:0000313" key="2">
    <source>
        <dbReference type="EMBL" id="MCQ8104868.1"/>
    </source>
</evidence>
<dbReference type="EMBL" id="JANIBJ010000021">
    <property type="protein sequence ID" value="MCQ8104868.1"/>
    <property type="molecule type" value="Genomic_DNA"/>
</dbReference>
<name>A0ABT1THY8_9GAMM</name>
<dbReference type="InterPro" id="IPR000253">
    <property type="entry name" value="FHA_dom"/>
</dbReference>
<dbReference type="Gene3D" id="2.60.200.20">
    <property type="match status" value="1"/>
</dbReference>
<accession>A0ABT1THY8</accession>
<sequence>MAKFTLYFKDKPIHSGIYDAGVIHIGRDETNEIVVDSLAVAPAHAVVIIKDGACIVKQLNEKFPLLINNQATKEWSLQNNDVINVGKHYIVYTLTESFLDAEPAAAPASFSRDADVHALNQKLEAAAKQQDANLQIMDGPHIGRILPLKKAMTRLGHEGAGVIVIARRKDGYYVSALQGHHGLAVNKQPLGENTVLLQHNDIIEVDKTPMQFFLE</sequence>
<gene>
    <name evidence="2" type="ORF">NP590_12195</name>
</gene>
<evidence type="ECO:0000313" key="3">
    <source>
        <dbReference type="Proteomes" id="UP001524499"/>
    </source>
</evidence>
<evidence type="ECO:0000259" key="1">
    <source>
        <dbReference type="Pfam" id="PF00498"/>
    </source>
</evidence>
<dbReference type="SUPFAM" id="SSF49879">
    <property type="entry name" value="SMAD/FHA domain"/>
    <property type="match status" value="2"/>
</dbReference>